<evidence type="ECO:0000313" key="2">
    <source>
        <dbReference type="Proteomes" id="UP001196413"/>
    </source>
</evidence>
<dbReference type="EMBL" id="JAHQIW010001006">
    <property type="protein sequence ID" value="KAJ1351096.1"/>
    <property type="molecule type" value="Genomic_DNA"/>
</dbReference>
<reference evidence="1" key="1">
    <citation type="submission" date="2021-06" db="EMBL/GenBank/DDBJ databases">
        <title>Parelaphostrongylus tenuis whole genome reference sequence.</title>
        <authorList>
            <person name="Garwood T.J."/>
            <person name="Larsen P.A."/>
            <person name="Fountain-Jones N.M."/>
            <person name="Garbe J.R."/>
            <person name="Macchietto M.G."/>
            <person name="Kania S.A."/>
            <person name="Gerhold R.W."/>
            <person name="Richards J.E."/>
            <person name="Wolf T.M."/>
        </authorList>
    </citation>
    <scope>NUCLEOTIDE SEQUENCE</scope>
    <source>
        <strain evidence="1">MNPRO001-30</strain>
        <tissue evidence="1">Meninges</tissue>
    </source>
</reference>
<accession>A0AAD5MKZ6</accession>
<comment type="caution">
    <text evidence="1">The sequence shown here is derived from an EMBL/GenBank/DDBJ whole genome shotgun (WGS) entry which is preliminary data.</text>
</comment>
<keyword evidence="2" id="KW-1185">Reference proteome</keyword>
<proteinExistence type="predicted"/>
<organism evidence="1 2">
    <name type="scientific">Parelaphostrongylus tenuis</name>
    <name type="common">Meningeal worm</name>
    <dbReference type="NCBI Taxonomy" id="148309"/>
    <lineage>
        <taxon>Eukaryota</taxon>
        <taxon>Metazoa</taxon>
        <taxon>Ecdysozoa</taxon>
        <taxon>Nematoda</taxon>
        <taxon>Chromadorea</taxon>
        <taxon>Rhabditida</taxon>
        <taxon>Rhabditina</taxon>
        <taxon>Rhabditomorpha</taxon>
        <taxon>Strongyloidea</taxon>
        <taxon>Metastrongylidae</taxon>
        <taxon>Parelaphostrongylus</taxon>
    </lineage>
</organism>
<gene>
    <name evidence="1" type="ORF">KIN20_007047</name>
</gene>
<name>A0AAD5MKZ6_PARTN</name>
<protein>
    <submittedName>
        <fullName evidence="1">Uncharacterized protein</fullName>
    </submittedName>
</protein>
<evidence type="ECO:0000313" key="1">
    <source>
        <dbReference type="EMBL" id="KAJ1351096.1"/>
    </source>
</evidence>
<dbReference type="Proteomes" id="UP001196413">
    <property type="component" value="Unassembled WGS sequence"/>
</dbReference>
<sequence>MAQTYQKRPLAVTSNGVPYGERDAKRAGIGLTMNINMANWWRDMWQSVVKRAV</sequence>
<dbReference type="AlphaFoldDB" id="A0AAD5MKZ6"/>